<gene>
    <name evidence="2" type="ORF">C8A04DRAFT_11891</name>
</gene>
<proteinExistence type="predicted"/>
<reference evidence="2" key="2">
    <citation type="submission" date="2023-05" db="EMBL/GenBank/DDBJ databases">
        <authorList>
            <consortium name="Lawrence Berkeley National Laboratory"/>
            <person name="Steindorff A."/>
            <person name="Hensen N."/>
            <person name="Bonometti L."/>
            <person name="Westerberg I."/>
            <person name="Brannstrom I.O."/>
            <person name="Guillou S."/>
            <person name="Cros-Aarteil S."/>
            <person name="Calhoun S."/>
            <person name="Haridas S."/>
            <person name="Kuo A."/>
            <person name="Mondo S."/>
            <person name="Pangilinan J."/>
            <person name="Riley R."/>
            <person name="Labutti K."/>
            <person name="Andreopoulos B."/>
            <person name="Lipzen A."/>
            <person name="Chen C."/>
            <person name="Yanf M."/>
            <person name="Daum C."/>
            <person name="Ng V."/>
            <person name="Clum A."/>
            <person name="Ohm R."/>
            <person name="Martin F."/>
            <person name="Silar P."/>
            <person name="Natvig D."/>
            <person name="Lalanne C."/>
            <person name="Gautier V."/>
            <person name="Ament-Velasquez S.L."/>
            <person name="Kruys A."/>
            <person name="Hutchinson M.I."/>
            <person name="Powell A.J."/>
            <person name="Barry K."/>
            <person name="Miller A.N."/>
            <person name="Grigoriev I.V."/>
            <person name="Debuchy R."/>
            <person name="Gladieux P."/>
            <person name="Thoren M.H."/>
            <person name="Johannesson H."/>
        </authorList>
    </citation>
    <scope>NUCLEOTIDE SEQUENCE</scope>
    <source>
        <strain evidence="2">CBS 141.50</strain>
    </source>
</reference>
<protein>
    <submittedName>
        <fullName evidence="2">Uncharacterized protein</fullName>
    </submittedName>
</protein>
<evidence type="ECO:0000256" key="1">
    <source>
        <dbReference type="SAM" id="MobiDB-lite"/>
    </source>
</evidence>
<dbReference type="RefSeq" id="XP_062637353.1">
    <property type="nucleotide sequence ID" value="XM_062777131.1"/>
</dbReference>
<feature type="region of interest" description="Disordered" evidence="1">
    <location>
        <begin position="137"/>
        <end position="208"/>
    </location>
</feature>
<feature type="region of interest" description="Disordered" evidence="1">
    <location>
        <begin position="90"/>
        <end position="118"/>
    </location>
</feature>
<dbReference type="Proteomes" id="UP001302676">
    <property type="component" value="Unassembled WGS sequence"/>
</dbReference>
<evidence type="ECO:0000313" key="2">
    <source>
        <dbReference type="EMBL" id="KAK4143982.1"/>
    </source>
</evidence>
<dbReference type="GeneID" id="87813744"/>
<keyword evidence="3" id="KW-1185">Reference proteome</keyword>
<dbReference type="AlphaFoldDB" id="A0AAN6V370"/>
<name>A0AAN6V370_9PEZI</name>
<comment type="caution">
    <text evidence="2">The sequence shown here is derived from an EMBL/GenBank/DDBJ whole genome shotgun (WGS) entry which is preliminary data.</text>
</comment>
<feature type="compositionally biased region" description="Gly residues" evidence="1">
    <location>
        <begin position="194"/>
        <end position="208"/>
    </location>
</feature>
<feature type="region of interest" description="Disordered" evidence="1">
    <location>
        <begin position="30"/>
        <end position="57"/>
    </location>
</feature>
<reference evidence="2" key="1">
    <citation type="journal article" date="2023" name="Mol. Phylogenet. Evol.">
        <title>Genome-scale phylogeny and comparative genomics of the fungal order Sordariales.</title>
        <authorList>
            <person name="Hensen N."/>
            <person name="Bonometti L."/>
            <person name="Westerberg I."/>
            <person name="Brannstrom I.O."/>
            <person name="Guillou S."/>
            <person name="Cros-Aarteil S."/>
            <person name="Calhoun S."/>
            <person name="Haridas S."/>
            <person name="Kuo A."/>
            <person name="Mondo S."/>
            <person name="Pangilinan J."/>
            <person name="Riley R."/>
            <person name="LaButti K."/>
            <person name="Andreopoulos B."/>
            <person name="Lipzen A."/>
            <person name="Chen C."/>
            <person name="Yan M."/>
            <person name="Daum C."/>
            <person name="Ng V."/>
            <person name="Clum A."/>
            <person name="Steindorff A."/>
            <person name="Ohm R.A."/>
            <person name="Martin F."/>
            <person name="Silar P."/>
            <person name="Natvig D.O."/>
            <person name="Lalanne C."/>
            <person name="Gautier V."/>
            <person name="Ament-Velasquez S.L."/>
            <person name="Kruys A."/>
            <person name="Hutchinson M.I."/>
            <person name="Powell A.J."/>
            <person name="Barry K."/>
            <person name="Miller A.N."/>
            <person name="Grigoriev I.V."/>
            <person name="Debuchy R."/>
            <person name="Gladieux P."/>
            <person name="Hiltunen Thoren M."/>
            <person name="Johannesson H."/>
        </authorList>
    </citation>
    <scope>NUCLEOTIDE SEQUENCE</scope>
    <source>
        <strain evidence="2">CBS 141.50</strain>
    </source>
</reference>
<organism evidence="2 3">
    <name type="scientific">Dichotomopilus funicola</name>
    <dbReference type="NCBI Taxonomy" id="1934379"/>
    <lineage>
        <taxon>Eukaryota</taxon>
        <taxon>Fungi</taxon>
        <taxon>Dikarya</taxon>
        <taxon>Ascomycota</taxon>
        <taxon>Pezizomycotina</taxon>
        <taxon>Sordariomycetes</taxon>
        <taxon>Sordariomycetidae</taxon>
        <taxon>Sordariales</taxon>
        <taxon>Chaetomiaceae</taxon>
        <taxon>Dichotomopilus</taxon>
    </lineage>
</organism>
<dbReference type="EMBL" id="MU853581">
    <property type="protein sequence ID" value="KAK4143982.1"/>
    <property type="molecule type" value="Genomic_DNA"/>
</dbReference>
<accession>A0AAN6V370</accession>
<sequence length="208" mass="21895">MRALQKPFTRPIPRQIVPLRSPAIFTLLTRSKSSQATPSSPSATPSVSNGTRVALGPNLTSHFTTLDRAQQRQNSTDDRARGLYSTQIYHGQARPSPSSSHPCRRAFHTSTQSLSPVHVAPGPATGADTGVPIAAQMFGSEVKGNPTESEADVAADRSDVDPLPPGKHHTIRLGPGDAAPRPTESEEDVAADRGGNGTDPLGGGKKVR</sequence>
<feature type="compositionally biased region" description="Low complexity" evidence="1">
    <location>
        <begin position="31"/>
        <end position="48"/>
    </location>
</feature>
<evidence type="ECO:0000313" key="3">
    <source>
        <dbReference type="Proteomes" id="UP001302676"/>
    </source>
</evidence>